<accession>A0ABW4WW66</accession>
<comment type="caution">
    <text evidence="3">The sequence shown here is derived from an EMBL/GenBank/DDBJ whole genome shotgun (WGS) entry which is preliminary data.</text>
</comment>
<name>A0ABW4WW66_9BACT</name>
<evidence type="ECO:0000313" key="4">
    <source>
        <dbReference type="Proteomes" id="UP001597369"/>
    </source>
</evidence>
<evidence type="ECO:0000256" key="2">
    <source>
        <dbReference type="SAM" id="SignalP"/>
    </source>
</evidence>
<dbReference type="RefSeq" id="WP_229960229.1">
    <property type="nucleotide sequence ID" value="NZ_JAJJWI010000007.1"/>
</dbReference>
<feature type="signal peptide" evidence="2">
    <location>
        <begin position="1"/>
        <end position="17"/>
    </location>
</feature>
<feature type="compositionally biased region" description="Low complexity" evidence="1">
    <location>
        <begin position="53"/>
        <end position="65"/>
    </location>
</feature>
<feature type="region of interest" description="Disordered" evidence="1">
    <location>
        <begin position="22"/>
        <end position="65"/>
    </location>
</feature>
<dbReference type="Proteomes" id="UP001597369">
    <property type="component" value="Unassembled WGS sequence"/>
</dbReference>
<organism evidence="3 4">
    <name type="scientific">Pontibacter silvestris</name>
    <dbReference type="NCBI Taxonomy" id="2305183"/>
    <lineage>
        <taxon>Bacteria</taxon>
        <taxon>Pseudomonadati</taxon>
        <taxon>Bacteroidota</taxon>
        <taxon>Cytophagia</taxon>
        <taxon>Cytophagales</taxon>
        <taxon>Hymenobacteraceae</taxon>
        <taxon>Pontibacter</taxon>
    </lineage>
</organism>
<feature type="compositionally biased region" description="Low complexity" evidence="1">
    <location>
        <begin position="22"/>
        <end position="42"/>
    </location>
</feature>
<feature type="chain" id="PRO_5047069765" evidence="2">
    <location>
        <begin position="18"/>
        <end position="65"/>
    </location>
</feature>
<keyword evidence="4" id="KW-1185">Reference proteome</keyword>
<dbReference type="PROSITE" id="PS51257">
    <property type="entry name" value="PROKAR_LIPOPROTEIN"/>
    <property type="match status" value="1"/>
</dbReference>
<keyword evidence="2" id="KW-0732">Signal</keyword>
<proteinExistence type="predicted"/>
<sequence length="65" mass="6623">MKKVLGLLFVAGLFVFASCGGEATTETETTEPAVEEAPPMEETTVDTANAPIDTTGAAADTTATM</sequence>
<evidence type="ECO:0000256" key="1">
    <source>
        <dbReference type="SAM" id="MobiDB-lite"/>
    </source>
</evidence>
<dbReference type="EMBL" id="JBHUHV010000019">
    <property type="protein sequence ID" value="MFD2066466.1"/>
    <property type="molecule type" value="Genomic_DNA"/>
</dbReference>
<protein>
    <submittedName>
        <fullName evidence="3">Uncharacterized protein</fullName>
    </submittedName>
</protein>
<reference evidence="4" key="1">
    <citation type="journal article" date="2019" name="Int. J. Syst. Evol. Microbiol.">
        <title>The Global Catalogue of Microorganisms (GCM) 10K type strain sequencing project: providing services to taxonomists for standard genome sequencing and annotation.</title>
        <authorList>
            <consortium name="The Broad Institute Genomics Platform"/>
            <consortium name="The Broad Institute Genome Sequencing Center for Infectious Disease"/>
            <person name="Wu L."/>
            <person name="Ma J."/>
        </authorList>
    </citation>
    <scope>NUCLEOTIDE SEQUENCE [LARGE SCALE GENOMIC DNA]</scope>
    <source>
        <strain evidence="4">JCM 16545</strain>
    </source>
</reference>
<gene>
    <name evidence="3" type="ORF">ACFSKU_06175</name>
</gene>
<evidence type="ECO:0000313" key="3">
    <source>
        <dbReference type="EMBL" id="MFD2066466.1"/>
    </source>
</evidence>